<organism evidence="1 2">
    <name type="scientific">Coemansia helicoidea</name>
    <dbReference type="NCBI Taxonomy" id="1286919"/>
    <lineage>
        <taxon>Eukaryota</taxon>
        <taxon>Fungi</taxon>
        <taxon>Fungi incertae sedis</taxon>
        <taxon>Zoopagomycota</taxon>
        <taxon>Kickxellomycotina</taxon>
        <taxon>Kickxellomycetes</taxon>
        <taxon>Kickxellales</taxon>
        <taxon>Kickxellaceae</taxon>
        <taxon>Coemansia</taxon>
    </lineage>
</organism>
<evidence type="ECO:0000313" key="1">
    <source>
        <dbReference type="EMBL" id="KAJ2797825.1"/>
    </source>
</evidence>
<evidence type="ECO:0000313" key="2">
    <source>
        <dbReference type="Proteomes" id="UP001140087"/>
    </source>
</evidence>
<keyword evidence="2" id="KW-1185">Reference proteome</keyword>
<feature type="non-terminal residue" evidence="1">
    <location>
        <position position="150"/>
    </location>
</feature>
<accession>A0ACC1KZF1</accession>
<proteinExistence type="predicted"/>
<sequence>MSSGIQVNEKCFETFKDLKESKYKFVIYKINEASTEVVVDSTSADDATDADGKPIARKSDDYEEFTSRLPAKAGRFAVYDFEYEVEGGKRNKILFFAWAPDTAGVRSKMLYASTKTALRTKLVGVATDIQATDGDSLSHEEILSKLTTQF</sequence>
<dbReference type="Proteomes" id="UP001140087">
    <property type="component" value="Unassembled WGS sequence"/>
</dbReference>
<protein>
    <submittedName>
        <fullName evidence="1">Cofilin</fullName>
    </submittedName>
</protein>
<reference evidence="1" key="1">
    <citation type="submission" date="2022-07" db="EMBL/GenBank/DDBJ databases">
        <title>Phylogenomic reconstructions and comparative analyses of Kickxellomycotina fungi.</title>
        <authorList>
            <person name="Reynolds N.K."/>
            <person name="Stajich J.E."/>
            <person name="Barry K."/>
            <person name="Grigoriev I.V."/>
            <person name="Crous P."/>
            <person name="Smith M.E."/>
        </authorList>
    </citation>
    <scope>NUCLEOTIDE SEQUENCE</scope>
    <source>
        <strain evidence="1">BCRC 34780</strain>
    </source>
</reference>
<comment type="caution">
    <text evidence="1">The sequence shown here is derived from an EMBL/GenBank/DDBJ whole genome shotgun (WGS) entry which is preliminary data.</text>
</comment>
<gene>
    <name evidence="1" type="primary">COF1</name>
    <name evidence="1" type="ORF">H4R21_004165</name>
</gene>
<name>A0ACC1KZF1_9FUNG</name>
<dbReference type="EMBL" id="JANBUN010001506">
    <property type="protein sequence ID" value="KAJ2797825.1"/>
    <property type="molecule type" value="Genomic_DNA"/>
</dbReference>